<reference evidence="4 5" key="1">
    <citation type="submission" date="2024-06" db="EMBL/GenBank/DDBJ databases">
        <authorList>
            <person name="Kraege A."/>
            <person name="Thomma B."/>
        </authorList>
    </citation>
    <scope>NUCLEOTIDE SEQUENCE [LARGE SCALE GENOMIC DNA]</scope>
</reference>
<evidence type="ECO:0000259" key="3">
    <source>
        <dbReference type="PROSITE" id="PS50089"/>
    </source>
</evidence>
<dbReference type="InterPro" id="IPR001841">
    <property type="entry name" value="Znf_RING"/>
</dbReference>
<dbReference type="EMBL" id="CAXHTA020000017">
    <property type="protein sequence ID" value="CAL5227114.1"/>
    <property type="molecule type" value="Genomic_DNA"/>
</dbReference>
<dbReference type="InterPro" id="IPR013083">
    <property type="entry name" value="Znf_RING/FYVE/PHD"/>
</dbReference>
<evidence type="ECO:0000256" key="1">
    <source>
        <dbReference type="PROSITE-ProRule" id="PRU00175"/>
    </source>
</evidence>
<dbReference type="Gene3D" id="3.30.40.10">
    <property type="entry name" value="Zinc/RING finger domain, C3HC4 (zinc finger)"/>
    <property type="match status" value="1"/>
</dbReference>
<gene>
    <name evidence="4" type="primary">g10023</name>
    <name evidence="4" type="ORF">VP750_LOCUS9020</name>
</gene>
<keyword evidence="2" id="KW-0812">Transmembrane</keyword>
<dbReference type="Pfam" id="PF14634">
    <property type="entry name" value="zf-RING_5"/>
    <property type="match status" value="1"/>
</dbReference>
<keyword evidence="5" id="KW-1185">Reference proteome</keyword>
<name>A0ABP1G4A5_9CHLO</name>
<feature type="transmembrane region" description="Helical" evidence="2">
    <location>
        <begin position="280"/>
        <end position="302"/>
    </location>
</feature>
<keyword evidence="1" id="KW-0479">Metal-binding</keyword>
<accession>A0ABP1G4A5</accession>
<feature type="domain" description="RING-type" evidence="3">
    <location>
        <begin position="350"/>
        <end position="394"/>
    </location>
</feature>
<keyword evidence="2" id="KW-0472">Membrane</keyword>
<keyword evidence="2" id="KW-1133">Transmembrane helix</keyword>
<dbReference type="Proteomes" id="UP001497392">
    <property type="component" value="Unassembled WGS sequence"/>
</dbReference>
<dbReference type="PROSITE" id="PS50089">
    <property type="entry name" value="ZF_RING_2"/>
    <property type="match status" value="1"/>
</dbReference>
<evidence type="ECO:0000256" key="2">
    <source>
        <dbReference type="SAM" id="Phobius"/>
    </source>
</evidence>
<evidence type="ECO:0000313" key="5">
    <source>
        <dbReference type="Proteomes" id="UP001497392"/>
    </source>
</evidence>
<keyword evidence="1" id="KW-0862">Zinc</keyword>
<organism evidence="4 5">
    <name type="scientific">Coccomyxa viridis</name>
    <dbReference type="NCBI Taxonomy" id="1274662"/>
    <lineage>
        <taxon>Eukaryota</taxon>
        <taxon>Viridiplantae</taxon>
        <taxon>Chlorophyta</taxon>
        <taxon>core chlorophytes</taxon>
        <taxon>Trebouxiophyceae</taxon>
        <taxon>Trebouxiophyceae incertae sedis</taxon>
        <taxon>Coccomyxaceae</taxon>
        <taxon>Coccomyxa</taxon>
    </lineage>
</organism>
<dbReference type="SUPFAM" id="SSF57850">
    <property type="entry name" value="RING/U-box"/>
    <property type="match status" value="1"/>
</dbReference>
<keyword evidence="1" id="KW-0863">Zinc-finger</keyword>
<comment type="caution">
    <text evidence="4">The sequence shown here is derived from an EMBL/GenBank/DDBJ whole genome shotgun (WGS) entry which is preliminary data.</text>
</comment>
<sequence length="412" mass="43888">MIKEGWQMQLPGSPSGCSVLTFAFEGTMPPIRLSTSSSSCPTGDLRAFIDAYRTSDTFLEAQLRSLQAVRRCTISHAQGDWPPPSTSRQGPIDGMPAAPATTALLQVRSNCSRDLSVTVQVGSLAPILSPGATAARRFLQATFSAKFGGASPDTLYTGAPSPLPGILSAQVSNQTQVPDQALWPSGPGLWPLGNKSRSGNNTSGNLLYSTDQQPPVWSAPAPLTAPSPAPASMQCCCYNNTGNPFANPNAVAGCCCGPPPNCCPVTGGLALCRGKGQYCFVVVVVCSMVMAFVLCVLVLGWWTHRNAMRRRALLDMQRSQGAMGGVYRVEMVPKKAMDQPASMDGHARECPVCWDKFRANREWVLFQCQHGTCVPCYQRLLLLPAGAASCPLCRLPLMEPAPSARPPQSPTL</sequence>
<dbReference type="SMART" id="SM00184">
    <property type="entry name" value="RING"/>
    <property type="match status" value="1"/>
</dbReference>
<evidence type="ECO:0000313" key="4">
    <source>
        <dbReference type="EMBL" id="CAL5227114.1"/>
    </source>
</evidence>
<proteinExistence type="predicted"/>
<protein>
    <submittedName>
        <fullName evidence="4">G10023 protein</fullName>
    </submittedName>
</protein>